<dbReference type="InterPro" id="IPR000718">
    <property type="entry name" value="Peptidase_M13"/>
</dbReference>
<evidence type="ECO:0000313" key="13">
    <source>
        <dbReference type="Proteomes" id="UP000639338"/>
    </source>
</evidence>
<organism evidence="12 13">
    <name type="scientific">Aphidius gifuensis</name>
    <name type="common">Parasitoid wasp</name>
    <dbReference type="NCBI Taxonomy" id="684658"/>
    <lineage>
        <taxon>Eukaryota</taxon>
        <taxon>Metazoa</taxon>
        <taxon>Ecdysozoa</taxon>
        <taxon>Arthropoda</taxon>
        <taxon>Hexapoda</taxon>
        <taxon>Insecta</taxon>
        <taxon>Pterygota</taxon>
        <taxon>Neoptera</taxon>
        <taxon>Endopterygota</taxon>
        <taxon>Hymenoptera</taxon>
        <taxon>Apocrita</taxon>
        <taxon>Ichneumonoidea</taxon>
        <taxon>Braconidae</taxon>
        <taxon>Aphidiinae</taxon>
        <taxon>Aphidius</taxon>
    </lineage>
</organism>
<evidence type="ECO:0000256" key="9">
    <source>
        <dbReference type="SAM" id="SignalP"/>
    </source>
</evidence>
<dbReference type="Proteomes" id="UP000639338">
    <property type="component" value="Unassembled WGS sequence"/>
</dbReference>
<keyword evidence="8" id="KW-0482">Metalloprotease</keyword>
<protein>
    <submittedName>
        <fullName evidence="12">Uncharacterized protein</fullName>
    </submittedName>
</protein>
<dbReference type="PROSITE" id="PS51885">
    <property type="entry name" value="NEPRILYSIN"/>
    <property type="match status" value="1"/>
</dbReference>
<dbReference type="SUPFAM" id="SSF55486">
    <property type="entry name" value="Metalloproteases ('zincins'), catalytic domain"/>
    <property type="match status" value="1"/>
</dbReference>
<evidence type="ECO:0000313" key="12">
    <source>
        <dbReference type="EMBL" id="KAF7988556.1"/>
    </source>
</evidence>
<name>A0A834XKV7_APHGI</name>
<reference evidence="12 13" key="1">
    <citation type="submission" date="2020-08" db="EMBL/GenBank/DDBJ databases">
        <title>Aphidius gifuensis genome sequencing and assembly.</title>
        <authorList>
            <person name="Du Z."/>
        </authorList>
    </citation>
    <scope>NUCLEOTIDE SEQUENCE [LARGE SCALE GENOMIC DNA]</scope>
    <source>
        <strain evidence="12">YNYX2018</strain>
        <tissue evidence="12">Adults</tissue>
    </source>
</reference>
<keyword evidence="4" id="KW-0645">Protease</keyword>
<dbReference type="GO" id="GO:0005886">
    <property type="term" value="C:plasma membrane"/>
    <property type="evidence" value="ECO:0007669"/>
    <property type="project" value="UniProtKB-SubCell"/>
</dbReference>
<dbReference type="Pfam" id="PF01431">
    <property type="entry name" value="Peptidase_M13"/>
    <property type="match status" value="1"/>
</dbReference>
<evidence type="ECO:0000256" key="6">
    <source>
        <dbReference type="ARBA" id="ARBA00022801"/>
    </source>
</evidence>
<dbReference type="InterPro" id="IPR008753">
    <property type="entry name" value="Peptidase_M13_N"/>
</dbReference>
<accession>A0A834XKV7</accession>
<keyword evidence="5" id="KW-0479">Metal-binding</keyword>
<dbReference type="CDD" id="cd08662">
    <property type="entry name" value="M13"/>
    <property type="match status" value="1"/>
</dbReference>
<dbReference type="GO" id="GO:0046872">
    <property type="term" value="F:metal ion binding"/>
    <property type="evidence" value="ECO:0007669"/>
    <property type="project" value="UniProtKB-KW"/>
</dbReference>
<evidence type="ECO:0000256" key="7">
    <source>
        <dbReference type="ARBA" id="ARBA00022833"/>
    </source>
</evidence>
<dbReference type="InterPro" id="IPR024079">
    <property type="entry name" value="MetalloPept_cat_dom_sf"/>
</dbReference>
<comment type="caution">
    <text evidence="12">The sequence shown here is derived from an EMBL/GenBank/DDBJ whole genome shotgun (WGS) entry which is preliminary data.</text>
</comment>
<evidence type="ECO:0000256" key="1">
    <source>
        <dbReference type="ARBA" id="ARBA00001947"/>
    </source>
</evidence>
<dbReference type="EMBL" id="JACMRX010000005">
    <property type="protein sequence ID" value="KAF7988556.1"/>
    <property type="molecule type" value="Genomic_DNA"/>
</dbReference>
<sequence>MKKPVLKILLLLFSSSRLIFGSQLFSMKKNVSDICQTPVCLDAASRLSHDMDPSVNPCDDFYEFTCGGFLNSTDLKIDSQRIDKFTELKSKFLKTITTILEEDNSINKNNKYLKLVKTLYKTCNNKKDSIWDFLGSIDNWPVLGSQWNESEFDFDKLILKIGNTTQWNNYFFEFSSVGDGYPIVVDPYPSDLSWEDFGGSHQASTKINEYYNNIIKKVQLIGVPAYNPNYTDDFKKIFDIEIELGRVRLSEEQKLHSTFDTIEMTLNELTSDFSFFNWQQYINYLRGYPVDLSTIIVIRNFSYMKKLQYLFNSNIEIKKSLANYIIWKHVENNLNTIFSFYHNNNINCIELVAKKLPVAVAAVYVENNNFSKIKNTMNGIRKIISNIKVNFIEMIKESSWIDDKTRNKILKKILLSKYEIGCLKELINSSKINKYYESLELFDDESLNDAMQRIKLFEQRNRLMDSNDNSWIKIVSKFGEQSAFFLINSNSIMISYMMLQDDFFDSEKPNFMNYGALGSMIGHEITHGFDFNGMNFDGEGHWSNSQWTELSKNNFYNKSKCIIEQYNNFAVPEVGLNVNGGISQDENIADNGGIKAAYRAYKKLLNSDKKLPGLEFSPQQLFWINYANVFCEKNSNEYLRNYLDGVHPPSKFRIIGTLSNSPEFAKDFNCPSGSNMNPIKKCFIW</sequence>
<dbReference type="Gene3D" id="3.40.390.10">
    <property type="entry name" value="Collagenase (Catalytic Domain)"/>
    <property type="match status" value="1"/>
</dbReference>
<keyword evidence="9" id="KW-0732">Signal</keyword>
<evidence type="ECO:0000256" key="4">
    <source>
        <dbReference type="ARBA" id="ARBA00022670"/>
    </source>
</evidence>
<dbReference type="GO" id="GO:0004222">
    <property type="term" value="F:metalloendopeptidase activity"/>
    <property type="evidence" value="ECO:0007669"/>
    <property type="project" value="InterPro"/>
</dbReference>
<evidence type="ECO:0000256" key="2">
    <source>
        <dbReference type="ARBA" id="ARBA00004401"/>
    </source>
</evidence>
<feature type="domain" description="Peptidase M13 C-terminal" evidence="10">
    <location>
        <begin position="483"/>
        <end position="682"/>
    </location>
</feature>
<comment type="cofactor">
    <cofactor evidence="1">
        <name>Zn(2+)</name>
        <dbReference type="ChEBI" id="CHEBI:29105"/>
    </cofactor>
</comment>
<feature type="chain" id="PRO_5032744949" evidence="9">
    <location>
        <begin position="22"/>
        <end position="685"/>
    </location>
</feature>
<dbReference type="GO" id="GO:0016485">
    <property type="term" value="P:protein processing"/>
    <property type="evidence" value="ECO:0007669"/>
    <property type="project" value="TreeGrafter"/>
</dbReference>
<evidence type="ECO:0000256" key="5">
    <source>
        <dbReference type="ARBA" id="ARBA00022723"/>
    </source>
</evidence>
<keyword evidence="7" id="KW-0862">Zinc</keyword>
<feature type="signal peptide" evidence="9">
    <location>
        <begin position="1"/>
        <end position="21"/>
    </location>
</feature>
<evidence type="ECO:0000256" key="3">
    <source>
        <dbReference type="ARBA" id="ARBA00007357"/>
    </source>
</evidence>
<evidence type="ECO:0000259" key="10">
    <source>
        <dbReference type="Pfam" id="PF01431"/>
    </source>
</evidence>
<dbReference type="PANTHER" id="PTHR11733:SF133">
    <property type="entry name" value="PHOSPHATE-REGULATING NEUTRAL ENDOPEPTIDASE PHEX"/>
    <property type="match status" value="1"/>
</dbReference>
<dbReference type="InterPro" id="IPR018497">
    <property type="entry name" value="Peptidase_M13_C"/>
</dbReference>
<keyword evidence="13" id="KW-1185">Reference proteome</keyword>
<dbReference type="PRINTS" id="PR00786">
    <property type="entry name" value="NEPRILYSIN"/>
</dbReference>
<proteinExistence type="inferred from homology"/>
<comment type="similarity">
    <text evidence="3">Belongs to the peptidase M13 family.</text>
</comment>
<evidence type="ECO:0000256" key="8">
    <source>
        <dbReference type="ARBA" id="ARBA00023049"/>
    </source>
</evidence>
<dbReference type="OrthoDB" id="6475849at2759"/>
<dbReference type="Pfam" id="PF05649">
    <property type="entry name" value="Peptidase_M13_N"/>
    <property type="match status" value="1"/>
</dbReference>
<keyword evidence="6" id="KW-0378">Hydrolase</keyword>
<feature type="domain" description="Peptidase M13 N-terminal" evidence="11">
    <location>
        <begin position="57"/>
        <end position="414"/>
    </location>
</feature>
<evidence type="ECO:0000259" key="11">
    <source>
        <dbReference type="Pfam" id="PF05649"/>
    </source>
</evidence>
<dbReference type="Gene3D" id="1.10.1380.10">
    <property type="entry name" value="Neutral endopeptidase , domain2"/>
    <property type="match status" value="1"/>
</dbReference>
<comment type="subcellular location">
    <subcellularLocation>
        <location evidence="2">Cell membrane</location>
        <topology evidence="2">Single-pass type II membrane protein</topology>
    </subcellularLocation>
</comment>
<dbReference type="AlphaFoldDB" id="A0A834XKV7"/>
<dbReference type="InterPro" id="IPR042089">
    <property type="entry name" value="Peptidase_M13_dom_2"/>
</dbReference>
<gene>
    <name evidence="12" type="ORF">HCN44_001129</name>
</gene>
<dbReference type="PANTHER" id="PTHR11733">
    <property type="entry name" value="ZINC METALLOPROTEASE FAMILY M13 NEPRILYSIN-RELATED"/>
    <property type="match status" value="1"/>
</dbReference>